<gene>
    <name evidence="2" type="primary">LOC107263915</name>
</gene>
<dbReference type="AlphaFoldDB" id="A0AAJ7BIS3"/>
<dbReference type="RefSeq" id="XP_015587073.1">
    <property type="nucleotide sequence ID" value="XM_015731587.2"/>
</dbReference>
<sequence>MPDHQLLELAPRSRPADFSPNRLFQCLWTTWNHLDTKTQGPATPNHSTDHTWVHWNDRFAHRYARLRDRDILNLSIGVDDIRLPNGSRIERSQDHRWLRYDATE</sequence>
<dbReference type="GeneID" id="107263915"/>
<evidence type="ECO:0000313" key="1">
    <source>
        <dbReference type="Proteomes" id="UP000694920"/>
    </source>
</evidence>
<keyword evidence="1" id="KW-1185">Reference proteome</keyword>
<dbReference type="Proteomes" id="UP000694920">
    <property type="component" value="Unplaced"/>
</dbReference>
<evidence type="ECO:0000313" key="2">
    <source>
        <dbReference type="RefSeq" id="XP_015587073.1"/>
    </source>
</evidence>
<proteinExistence type="predicted"/>
<dbReference type="KEGG" id="ccin:107263915"/>
<organism evidence="1 2">
    <name type="scientific">Cephus cinctus</name>
    <name type="common">Wheat stem sawfly</name>
    <dbReference type="NCBI Taxonomy" id="211228"/>
    <lineage>
        <taxon>Eukaryota</taxon>
        <taxon>Metazoa</taxon>
        <taxon>Ecdysozoa</taxon>
        <taxon>Arthropoda</taxon>
        <taxon>Hexapoda</taxon>
        <taxon>Insecta</taxon>
        <taxon>Pterygota</taxon>
        <taxon>Neoptera</taxon>
        <taxon>Endopterygota</taxon>
        <taxon>Hymenoptera</taxon>
        <taxon>Cephoidea</taxon>
        <taxon>Cephidae</taxon>
        <taxon>Cephus</taxon>
    </lineage>
</organism>
<name>A0AAJ7BIS3_CEPCN</name>
<protein>
    <submittedName>
        <fullName evidence="2">Uncharacterized protein LOC107263915</fullName>
    </submittedName>
</protein>
<reference evidence="2" key="1">
    <citation type="submission" date="2025-08" db="UniProtKB">
        <authorList>
            <consortium name="RefSeq"/>
        </authorList>
    </citation>
    <scope>IDENTIFICATION</scope>
</reference>
<accession>A0AAJ7BIS3</accession>